<dbReference type="VEuPathDB" id="CryptoDB:Vbra_16308"/>
<dbReference type="AlphaFoldDB" id="A0A0G4FVF9"/>
<dbReference type="Pfam" id="PF01079">
    <property type="entry name" value="Hint"/>
    <property type="match status" value="1"/>
</dbReference>
<gene>
    <name evidence="4" type="ORF">Vbra_16308</name>
</gene>
<feature type="signal peptide" evidence="2">
    <location>
        <begin position="1"/>
        <end position="20"/>
    </location>
</feature>
<dbReference type="InterPro" id="IPR003587">
    <property type="entry name" value="Hint_dom_N"/>
</dbReference>
<feature type="region of interest" description="Disordered" evidence="1">
    <location>
        <begin position="60"/>
        <end position="101"/>
    </location>
</feature>
<feature type="domain" description="Hint" evidence="3">
    <location>
        <begin position="371"/>
        <end position="489"/>
    </location>
</feature>
<evidence type="ECO:0000256" key="2">
    <source>
        <dbReference type="SAM" id="SignalP"/>
    </source>
</evidence>
<organism evidence="4 5">
    <name type="scientific">Vitrella brassicaformis (strain CCMP3155)</name>
    <dbReference type="NCBI Taxonomy" id="1169540"/>
    <lineage>
        <taxon>Eukaryota</taxon>
        <taxon>Sar</taxon>
        <taxon>Alveolata</taxon>
        <taxon>Colpodellida</taxon>
        <taxon>Vitrellaceae</taxon>
        <taxon>Vitrella</taxon>
    </lineage>
</organism>
<dbReference type="InterPro" id="IPR001767">
    <property type="entry name" value="Hedgehog_Hint"/>
</dbReference>
<dbReference type="PANTHER" id="PTHR11889:SF31">
    <property type="entry name" value="PROTEIN HEDGEHOG"/>
    <property type="match status" value="1"/>
</dbReference>
<accession>A0A0G4FVF9</accession>
<dbReference type="InterPro" id="IPR050387">
    <property type="entry name" value="Hedgehog_Signaling"/>
</dbReference>
<evidence type="ECO:0000259" key="3">
    <source>
        <dbReference type="SMART" id="SM00306"/>
    </source>
</evidence>
<dbReference type="PANTHER" id="PTHR11889">
    <property type="entry name" value="HEDGEHOG"/>
    <property type="match status" value="1"/>
</dbReference>
<evidence type="ECO:0000313" key="4">
    <source>
        <dbReference type="EMBL" id="CEM19201.1"/>
    </source>
</evidence>
<dbReference type="Proteomes" id="UP000041254">
    <property type="component" value="Unassembled WGS sequence"/>
</dbReference>
<dbReference type="EMBL" id="CDMY01000510">
    <property type="protein sequence ID" value="CEM19201.1"/>
    <property type="molecule type" value="Genomic_DNA"/>
</dbReference>
<reference evidence="4 5" key="1">
    <citation type="submission" date="2014-11" db="EMBL/GenBank/DDBJ databases">
        <authorList>
            <person name="Zhu J."/>
            <person name="Qi W."/>
            <person name="Song R."/>
        </authorList>
    </citation>
    <scope>NUCLEOTIDE SEQUENCE [LARGE SCALE GENOMIC DNA]</scope>
</reference>
<dbReference type="STRING" id="1169540.A0A0G4FVF9"/>
<keyword evidence="2" id="KW-0732">Signal</keyword>
<dbReference type="OrthoDB" id="411926at2759"/>
<proteinExistence type="predicted"/>
<evidence type="ECO:0000313" key="5">
    <source>
        <dbReference type="Proteomes" id="UP000041254"/>
    </source>
</evidence>
<dbReference type="CDD" id="cd00081">
    <property type="entry name" value="Hint"/>
    <property type="match status" value="1"/>
</dbReference>
<name>A0A0G4FVF9_VITBC</name>
<evidence type="ECO:0000256" key="1">
    <source>
        <dbReference type="SAM" id="MobiDB-lite"/>
    </source>
</evidence>
<feature type="chain" id="PRO_5005189810" description="Hint domain-containing protein" evidence="2">
    <location>
        <begin position="21"/>
        <end position="648"/>
    </location>
</feature>
<dbReference type="InParanoid" id="A0A0G4FVF9"/>
<dbReference type="GO" id="GO:0016540">
    <property type="term" value="P:protein autoprocessing"/>
    <property type="evidence" value="ECO:0007669"/>
    <property type="project" value="InterPro"/>
</dbReference>
<dbReference type="Gene3D" id="2.170.16.10">
    <property type="entry name" value="Hedgehog/Intein (Hint) domain"/>
    <property type="match status" value="1"/>
</dbReference>
<dbReference type="InterPro" id="IPR036844">
    <property type="entry name" value="Hint_dom_sf"/>
</dbReference>
<dbReference type="SUPFAM" id="SSF51294">
    <property type="entry name" value="Hedgehog/intein (Hint) domain"/>
    <property type="match status" value="1"/>
</dbReference>
<keyword evidence="5" id="KW-1185">Reference proteome</keyword>
<dbReference type="SMART" id="SM00306">
    <property type="entry name" value="HintN"/>
    <property type="match status" value="1"/>
</dbReference>
<protein>
    <recommendedName>
        <fullName evidence="3">Hint domain-containing protein</fullName>
    </recommendedName>
</protein>
<sequence>MHLFTLAAIWLLTCLGRALASLRVARTLRRGILISLSPLAPSPLRVHKLQRRRDGIIGGRLEASEVSTSTSTNTTDGRERHTSAARNETTEESRLSATDCSERASNATRSFCVMGCPLFGQLDDDQTDEEGTTRVPLPLLSSLFPQLQPLYRRFIGTAALQERRHDNDTGRAHTASFVESASEEEMLWHLPLESDAGKCLTFQRLLKAAVIGVLYPIDSQPLLYPPIPHPYDHQSIWRQPTPPARHEVQPLLELAQQDHWAARNADSAAVSPVSLLQRQRASAESESGAGEYADERGIGDKWDKMMKADQKFEEKKKDVMGKEGNVAGTVLGAAFPQNCIVESAFLYYIEPDEDDFKFQPSCLLGTGQKMTVCFPRDGTVVTPEGAKTMEELREGDMVLSMTSSGSPFFDQVVTFLHRAPHAMPPAWIDIHYRPLSPPSHLTQNGNISNVHDGRLRLSPEHYVYVLLRRRLRATEAQQVQPGDSLIVHVAKTSTWSLASVLRVRPISSSQQNSGLYAPLTFSRRLFVDGVLVSVYSFPVQWPRVLPFPVWLPQLVTWPVRMWHTWTPKALHHWQIDPPAADTARRPTQRDRAEWLLLMGWLREQGLRWLSAIHRLLSRWTYGGAAGERDVSTHPALEIIRLLSHVVFR</sequence>
<feature type="compositionally biased region" description="Basic and acidic residues" evidence="1">
    <location>
        <begin position="76"/>
        <end position="94"/>
    </location>
</feature>